<sequence>MWVDARRLTGALDEGAAPLSYTLFRPESEQVIVVHMPETWAASTTLWVAKVLGTTLQVIPIRISRPVPWSAWPWAGAALWTLLTGGVTALVFRLLEGCRTAQRALLDERARAGGVVQAAS</sequence>
<evidence type="ECO:0000256" key="1">
    <source>
        <dbReference type="SAM" id="Phobius"/>
    </source>
</evidence>
<dbReference type="EMBL" id="MSTI01000059">
    <property type="protein sequence ID" value="OLV18730.1"/>
    <property type="molecule type" value="Genomic_DNA"/>
</dbReference>
<organism evidence="2 3">
    <name type="scientific">Deinococcus marmoris</name>
    <dbReference type="NCBI Taxonomy" id="249408"/>
    <lineage>
        <taxon>Bacteria</taxon>
        <taxon>Thermotogati</taxon>
        <taxon>Deinococcota</taxon>
        <taxon>Deinococci</taxon>
        <taxon>Deinococcales</taxon>
        <taxon>Deinococcaceae</taxon>
        <taxon>Deinococcus</taxon>
    </lineage>
</organism>
<keyword evidence="1" id="KW-0812">Transmembrane</keyword>
<dbReference type="STRING" id="249408.BOO71_0004933"/>
<evidence type="ECO:0000313" key="3">
    <source>
        <dbReference type="Proteomes" id="UP000186607"/>
    </source>
</evidence>
<keyword evidence="1" id="KW-0472">Membrane</keyword>
<dbReference type="Proteomes" id="UP000186607">
    <property type="component" value="Unassembled WGS sequence"/>
</dbReference>
<keyword evidence="1" id="KW-1133">Transmembrane helix</keyword>
<comment type="caution">
    <text evidence="2">The sequence shown here is derived from an EMBL/GenBank/DDBJ whole genome shotgun (WGS) entry which is preliminary data.</text>
</comment>
<evidence type="ECO:0000313" key="2">
    <source>
        <dbReference type="EMBL" id="OLV18730.1"/>
    </source>
</evidence>
<name>A0A1U7P0P9_9DEIO</name>
<gene>
    <name evidence="2" type="ORF">BOO71_0004933</name>
</gene>
<accession>A0A1U7P0P9</accession>
<keyword evidence="3" id="KW-1185">Reference proteome</keyword>
<protein>
    <submittedName>
        <fullName evidence="2">Uncharacterized protein</fullName>
    </submittedName>
</protein>
<feature type="transmembrane region" description="Helical" evidence="1">
    <location>
        <begin position="74"/>
        <end position="95"/>
    </location>
</feature>
<reference evidence="2 3" key="1">
    <citation type="submission" date="2017-01" db="EMBL/GenBank/DDBJ databases">
        <title>Genome Analysis of Deinococcus marmoris KOPRI26562.</title>
        <authorList>
            <person name="Kim J.H."/>
            <person name="Oh H.-M."/>
        </authorList>
    </citation>
    <scope>NUCLEOTIDE SEQUENCE [LARGE SCALE GENOMIC DNA]</scope>
    <source>
        <strain evidence="2 3">KOPRI26562</strain>
    </source>
</reference>
<dbReference type="AlphaFoldDB" id="A0A1U7P0P9"/>
<proteinExistence type="predicted"/>